<dbReference type="EMBL" id="LK996017">
    <property type="protein sequence ID" value="CDX02251.1"/>
    <property type="molecule type" value="Genomic_DNA"/>
</dbReference>
<reference evidence="1" key="1">
    <citation type="submission" date="2014-07" db="EMBL/GenBank/DDBJ databases">
        <authorList>
            <person name="Hornung V.Bastian."/>
        </authorList>
    </citation>
    <scope>NUCLEOTIDE SEQUENCE</scope>
    <source>
        <strain evidence="1">PCE-S</strain>
    </source>
</reference>
<gene>
    <name evidence="1" type="ORF">DPCES_2364</name>
</gene>
<dbReference type="AlphaFoldDB" id="A0A098B2Z9"/>
<proteinExistence type="predicted"/>
<name>A0A098B2Z9_DESHA</name>
<sequence length="36" mass="4262">MQAVFRHGFLMEFLYINRAKFATFAFKGITIPFFSN</sequence>
<protein>
    <submittedName>
        <fullName evidence="1">Uncharacterized protein</fullName>
    </submittedName>
</protein>
<dbReference type="NCBIfam" id="NF041642">
    <property type="entry name" value="RAxF_45"/>
    <property type="match status" value="1"/>
</dbReference>
<dbReference type="PATRIC" id="fig|49338.4.peg.2544"/>
<accession>A0A098B2Z9</accession>
<dbReference type="InterPro" id="IPR048146">
    <property type="entry name" value="RAxF_45-like"/>
</dbReference>
<dbReference type="RefSeq" id="WP_015944527.1">
    <property type="nucleotide sequence ID" value="NZ_CABKQQ010000042.1"/>
</dbReference>
<evidence type="ECO:0000313" key="1">
    <source>
        <dbReference type="EMBL" id="CDX02251.1"/>
    </source>
</evidence>
<organism evidence="1">
    <name type="scientific">Desulfitobacterium hafniense</name>
    <name type="common">Desulfitobacterium frappieri</name>
    <dbReference type="NCBI Taxonomy" id="49338"/>
    <lineage>
        <taxon>Bacteria</taxon>
        <taxon>Bacillati</taxon>
        <taxon>Bacillota</taxon>
        <taxon>Clostridia</taxon>
        <taxon>Eubacteriales</taxon>
        <taxon>Desulfitobacteriaceae</taxon>
        <taxon>Desulfitobacterium</taxon>
    </lineage>
</organism>